<dbReference type="GO" id="GO:0015833">
    <property type="term" value="P:peptide transport"/>
    <property type="evidence" value="ECO:0007669"/>
    <property type="project" value="InterPro"/>
</dbReference>
<dbReference type="InterPro" id="IPR003439">
    <property type="entry name" value="ABC_transporter-like_ATP-bd"/>
</dbReference>
<feature type="domain" description="Oligopeptide/dipeptide ABC transporter C-terminal" evidence="5">
    <location>
        <begin position="86"/>
        <end position="144"/>
    </location>
</feature>
<protein>
    <recommendedName>
        <fullName evidence="8">ABC transporter domain-containing protein</fullName>
    </recommendedName>
</protein>
<evidence type="ECO:0000256" key="2">
    <source>
        <dbReference type="ARBA" id="ARBA00022741"/>
    </source>
</evidence>
<evidence type="ECO:0008006" key="8">
    <source>
        <dbReference type="Google" id="ProtNLM"/>
    </source>
</evidence>
<gene>
    <name evidence="6" type="ORF">B9Q03_11085</name>
</gene>
<keyword evidence="2" id="KW-0547">Nucleotide-binding</keyword>
<name>A0A2R6AL76_9ARCH</name>
<dbReference type="Pfam" id="PF00005">
    <property type="entry name" value="ABC_tran"/>
    <property type="match status" value="1"/>
</dbReference>
<dbReference type="Pfam" id="PF08352">
    <property type="entry name" value="oligo_HPY"/>
    <property type="match status" value="1"/>
</dbReference>
<dbReference type="PANTHER" id="PTHR43067">
    <property type="entry name" value="OLIGOPEPTIDE/DIPEPTIDE ABC TRANSPORTER, ATPASE SUBUNIT"/>
    <property type="match status" value="1"/>
</dbReference>
<organism evidence="6 7">
    <name type="scientific">Candidatus Marsarchaeota G2 archaeon OSP_D</name>
    <dbReference type="NCBI Taxonomy" id="1978157"/>
    <lineage>
        <taxon>Archaea</taxon>
        <taxon>Candidatus Marsarchaeota</taxon>
        <taxon>Candidatus Marsarchaeota group 2</taxon>
    </lineage>
</organism>
<evidence type="ECO:0000256" key="1">
    <source>
        <dbReference type="ARBA" id="ARBA00022448"/>
    </source>
</evidence>
<reference evidence="6 7" key="1">
    <citation type="submission" date="2017-04" db="EMBL/GenBank/DDBJ databases">
        <title>Novel microbial lineages endemic to geothermal iron-oxide mats fill important gaps in the evolutionary history of Archaea.</title>
        <authorList>
            <person name="Jay Z.J."/>
            <person name="Beam J.P."/>
            <person name="Dlakic M."/>
            <person name="Rusch D.B."/>
            <person name="Kozubal M.A."/>
            <person name="Inskeep W.P."/>
        </authorList>
    </citation>
    <scope>NUCLEOTIDE SEQUENCE [LARGE SCALE GENOMIC DNA]</scope>
    <source>
        <strain evidence="6">OSP_D</strain>
    </source>
</reference>
<dbReference type="Proteomes" id="UP000240322">
    <property type="component" value="Unassembled WGS sequence"/>
</dbReference>
<proteinExistence type="predicted"/>
<evidence type="ECO:0000313" key="7">
    <source>
        <dbReference type="Proteomes" id="UP000240322"/>
    </source>
</evidence>
<evidence type="ECO:0000259" key="5">
    <source>
        <dbReference type="Pfam" id="PF08352"/>
    </source>
</evidence>
<comment type="caution">
    <text evidence="6">The sequence shown here is derived from an EMBL/GenBank/DDBJ whole genome shotgun (WGS) entry which is preliminary data.</text>
</comment>
<dbReference type="EMBL" id="NEXE01000182">
    <property type="protein sequence ID" value="PSN87130.1"/>
    <property type="molecule type" value="Genomic_DNA"/>
</dbReference>
<dbReference type="SUPFAM" id="SSF52540">
    <property type="entry name" value="P-loop containing nucleoside triphosphate hydrolases"/>
    <property type="match status" value="1"/>
</dbReference>
<evidence type="ECO:0000313" key="6">
    <source>
        <dbReference type="EMBL" id="PSN87130.1"/>
    </source>
</evidence>
<dbReference type="PANTHER" id="PTHR43067:SF3">
    <property type="entry name" value="MALTOSE ABC TRANSPORTER, ATP-BINDING PROTEIN"/>
    <property type="match status" value="1"/>
</dbReference>
<dbReference type="InterPro" id="IPR027417">
    <property type="entry name" value="P-loop_NTPase"/>
</dbReference>
<keyword evidence="3" id="KW-0067">ATP-binding</keyword>
<keyword evidence="1" id="KW-0813">Transport</keyword>
<dbReference type="GO" id="GO:0016887">
    <property type="term" value="F:ATP hydrolysis activity"/>
    <property type="evidence" value="ECO:0007669"/>
    <property type="project" value="InterPro"/>
</dbReference>
<dbReference type="NCBIfam" id="TIGR01727">
    <property type="entry name" value="oligo_HPY"/>
    <property type="match status" value="1"/>
</dbReference>
<evidence type="ECO:0000256" key="3">
    <source>
        <dbReference type="ARBA" id="ARBA00022840"/>
    </source>
</evidence>
<dbReference type="InterPro" id="IPR013563">
    <property type="entry name" value="Oligopep_ABC_C"/>
</dbReference>
<evidence type="ECO:0000259" key="4">
    <source>
        <dbReference type="Pfam" id="PF00005"/>
    </source>
</evidence>
<dbReference type="AlphaFoldDB" id="A0A2R6AL76"/>
<dbReference type="Gene3D" id="3.40.50.300">
    <property type="entry name" value="P-loop containing nucleotide triphosphate hydrolases"/>
    <property type="match status" value="1"/>
</dbReference>
<accession>A0A2R6AL76</accession>
<sequence length="167" mass="18480">MYPFELSGGMKQRVLIAMALAARPDVLIADEPTTALDTLTQFSILNTMLDLRKSDRIGSMIFISHDLSVQAFMADRVMVMLKGRMVELGSKESVFGKPAHPYTQFLMQSLRFSFDDTRKATGGGKQGGSGCPFAQFCAHAMERCYQEFPRTTPLSATHSVACHLYGE</sequence>
<feature type="domain" description="ABC transporter" evidence="4">
    <location>
        <begin position="3"/>
        <end position="34"/>
    </location>
</feature>
<dbReference type="GO" id="GO:0005524">
    <property type="term" value="F:ATP binding"/>
    <property type="evidence" value="ECO:0007669"/>
    <property type="project" value="UniProtKB-KW"/>
</dbReference>